<feature type="domain" description="Transposase IS110-like N-terminal" evidence="1">
    <location>
        <begin position="9"/>
        <end position="98"/>
    </location>
</feature>
<proteinExistence type="predicted"/>
<name>A0A4R2JM22_9THEO</name>
<dbReference type="GO" id="GO:0004803">
    <property type="term" value="F:transposase activity"/>
    <property type="evidence" value="ECO:0007669"/>
    <property type="project" value="InterPro"/>
</dbReference>
<dbReference type="InterPro" id="IPR002525">
    <property type="entry name" value="Transp_IS110-like_N"/>
</dbReference>
<dbReference type="GO" id="GO:0003677">
    <property type="term" value="F:DNA binding"/>
    <property type="evidence" value="ECO:0007669"/>
    <property type="project" value="InterPro"/>
</dbReference>
<evidence type="ECO:0000313" key="2">
    <source>
        <dbReference type="EMBL" id="TCO55245.1"/>
    </source>
</evidence>
<dbReference type="GO" id="GO:0006313">
    <property type="term" value="P:DNA transposition"/>
    <property type="evidence" value="ECO:0007669"/>
    <property type="project" value="InterPro"/>
</dbReference>
<sequence length="99" mass="11365">MEVIYPRCCGLDIHKKTVVACVITPEEKEIRTFSTMTEDILAMADWIKNKGFTHIAMESTGSYWKPIYNILEIERLNPMIVNANHIKNVPGRKTDVKDV</sequence>
<evidence type="ECO:0000259" key="1">
    <source>
        <dbReference type="Pfam" id="PF01548"/>
    </source>
</evidence>
<dbReference type="Pfam" id="PF01548">
    <property type="entry name" value="DEDD_Tnp_IS110"/>
    <property type="match status" value="1"/>
</dbReference>
<dbReference type="PANTHER" id="PTHR33055:SF13">
    <property type="entry name" value="TRANSPOSASE"/>
    <property type="match status" value="1"/>
</dbReference>
<dbReference type="EMBL" id="SLWU01000045">
    <property type="protein sequence ID" value="TCO55245.1"/>
    <property type="molecule type" value="Genomic_DNA"/>
</dbReference>
<comment type="caution">
    <text evidence="2">The sequence shown here is derived from an EMBL/GenBank/DDBJ whole genome shotgun (WGS) entry which is preliminary data.</text>
</comment>
<evidence type="ECO:0000313" key="3">
    <source>
        <dbReference type="Proteomes" id="UP000294886"/>
    </source>
</evidence>
<dbReference type="Proteomes" id="UP000294886">
    <property type="component" value="Unassembled WGS sequence"/>
</dbReference>
<protein>
    <submittedName>
        <fullName evidence="2">Transposase</fullName>
    </submittedName>
</protein>
<dbReference type="InterPro" id="IPR047650">
    <property type="entry name" value="Transpos_IS110"/>
</dbReference>
<dbReference type="PANTHER" id="PTHR33055">
    <property type="entry name" value="TRANSPOSASE FOR INSERTION SEQUENCE ELEMENT IS1111A"/>
    <property type="match status" value="1"/>
</dbReference>
<gene>
    <name evidence="2" type="ORF">EV203_1453</name>
</gene>
<accession>A0A4R2JM22</accession>
<dbReference type="AlphaFoldDB" id="A0A4R2JM22"/>
<organism evidence="2 3">
    <name type="scientific">Caldanaerobacter subterraneus</name>
    <dbReference type="NCBI Taxonomy" id="911092"/>
    <lineage>
        <taxon>Bacteria</taxon>
        <taxon>Bacillati</taxon>
        <taxon>Bacillota</taxon>
        <taxon>Clostridia</taxon>
        <taxon>Thermoanaerobacterales</taxon>
        <taxon>Thermoanaerobacteraceae</taxon>
        <taxon>Caldanaerobacter</taxon>
    </lineage>
</organism>
<reference evidence="2 3" key="1">
    <citation type="submission" date="2019-03" db="EMBL/GenBank/DDBJ databases">
        <title>Genomic Encyclopedia of Type Strains, Phase IV (KMG-IV): sequencing the most valuable type-strain genomes for metagenomic binning, comparative biology and taxonomic classification.</title>
        <authorList>
            <person name="Goeker M."/>
        </authorList>
    </citation>
    <scope>NUCLEOTIDE SEQUENCE [LARGE SCALE GENOMIC DNA]</scope>
    <source>
        <strain evidence="2 3">DSM 13054</strain>
    </source>
</reference>